<gene>
    <name evidence="1" type="ORF">FG486_12260</name>
</gene>
<accession>A0A7V8U9H3</accession>
<proteinExistence type="predicted"/>
<dbReference type="Gene3D" id="3.30.1540.10">
    <property type="entry name" value="formyl-coa transferase, domain 3"/>
    <property type="match status" value="1"/>
</dbReference>
<dbReference type="SUPFAM" id="SSF89796">
    <property type="entry name" value="CoA-transferase family III (CaiB/BaiF)"/>
    <property type="match status" value="1"/>
</dbReference>
<keyword evidence="2" id="KW-1185">Reference proteome</keyword>
<organism evidence="1 2">
    <name type="scientific">Sphingomonas ursincola</name>
    <dbReference type="NCBI Taxonomy" id="56361"/>
    <lineage>
        <taxon>Bacteria</taxon>
        <taxon>Pseudomonadati</taxon>
        <taxon>Pseudomonadota</taxon>
        <taxon>Alphaproteobacteria</taxon>
        <taxon>Sphingomonadales</taxon>
        <taxon>Sphingomonadaceae</taxon>
        <taxon>Sphingomonas</taxon>
    </lineage>
</organism>
<dbReference type="InterPro" id="IPR044855">
    <property type="entry name" value="CoA-Trfase_III_dom3_sf"/>
</dbReference>
<dbReference type="Proteomes" id="UP000589292">
    <property type="component" value="Unassembled WGS sequence"/>
</dbReference>
<dbReference type="AlphaFoldDB" id="A0A7V8U9H3"/>
<dbReference type="Pfam" id="PF02515">
    <property type="entry name" value="CoA_transf_3"/>
    <property type="match status" value="1"/>
</dbReference>
<evidence type="ECO:0000313" key="2">
    <source>
        <dbReference type="Proteomes" id="UP000589292"/>
    </source>
</evidence>
<dbReference type="GO" id="GO:0016740">
    <property type="term" value="F:transferase activity"/>
    <property type="evidence" value="ECO:0007669"/>
    <property type="project" value="UniProtKB-KW"/>
</dbReference>
<dbReference type="InterPro" id="IPR050509">
    <property type="entry name" value="CoA-transferase_III"/>
</dbReference>
<dbReference type="InterPro" id="IPR003673">
    <property type="entry name" value="CoA-Trfase_fam_III"/>
</dbReference>
<comment type="caution">
    <text evidence="1">The sequence shown here is derived from an EMBL/GenBank/DDBJ whole genome shotgun (WGS) entry which is preliminary data.</text>
</comment>
<reference evidence="1 2" key="1">
    <citation type="journal article" date="1994" name="Int. J. Syst. Bacteriol.">
        <title>Phylogenetic positions of novel aerobic, bacteriochlorophyll a-containing bacteria and description of Roseococcus thiosulfatophilus gen. nov., sp. nov., Erythromicrobium ramosum gen. nov., sp. nov., and Erythrobacter litoralis sp. nov.</title>
        <authorList>
            <person name="Yurkov V."/>
            <person name="Stackebrandt E."/>
            <person name="Holmes A."/>
            <person name="Fuerst J.A."/>
            <person name="Hugenholtz P."/>
            <person name="Golecki J."/>
            <person name="Gad'on N."/>
            <person name="Gorlenko V.M."/>
            <person name="Kompantseva E.I."/>
            <person name="Drews G."/>
        </authorList>
    </citation>
    <scope>NUCLEOTIDE SEQUENCE [LARGE SCALE GENOMIC DNA]</scope>
    <source>
        <strain evidence="1 2">KR-99</strain>
    </source>
</reference>
<dbReference type="InterPro" id="IPR023606">
    <property type="entry name" value="CoA-Trfase_III_dom_1_sf"/>
</dbReference>
<dbReference type="PANTHER" id="PTHR48228">
    <property type="entry name" value="SUCCINYL-COA--D-CITRAMALATE COA-TRANSFERASE"/>
    <property type="match status" value="1"/>
</dbReference>
<evidence type="ECO:0000313" key="1">
    <source>
        <dbReference type="EMBL" id="MBA1375114.1"/>
    </source>
</evidence>
<dbReference type="EMBL" id="VDES01000002">
    <property type="protein sequence ID" value="MBA1375114.1"/>
    <property type="molecule type" value="Genomic_DNA"/>
</dbReference>
<keyword evidence="1" id="KW-0808">Transferase</keyword>
<dbReference type="Gene3D" id="3.40.50.10540">
    <property type="entry name" value="Crotonobetainyl-coa:carnitine coa-transferase, domain 1"/>
    <property type="match status" value="1"/>
</dbReference>
<sequence>MTGSLQGLRVVEFAGIGPAPFCAMMLADHGAEVIRISRPGQAAIAGSDERDFLLRSRRSIAIDLKSPDGLDVAKALCRRSDALIEGFRPGVMERIGLGPDELMRDNPRLVYGRMTGWGQDGPLASTAGHDINYVALSGALHAIGRRGARPVPPLNLIGDFGGGGLMLAFGLLAALHAAARTGRGQVIDCAMVDGSATLMTMIYSLFAQGQWSNRRESNLIDGGAPFYDTYETRDGKYLAVGAVEPQFYAQLLERMGLADDPLFARQHSRSDWPAQKQRLAQVLIGRTRDEWCALFDGSDACVTPVLSLEEAVHHPHNRARGVFGGADGLQPAPSPRIGTTPARTSEQMMADEASTEAILTELGYDQGAIAAMRASGSVC</sequence>
<name>A0A7V8U9H3_9SPHN</name>
<dbReference type="PANTHER" id="PTHR48228:SF5">
    <property type="entry name" value="ALPHA-METHYLACYL-COA RACEMASE"/>
    <property type="match status" value="1"/>
</dbReference>
<dbReference type="RefSeq" id="WP_181267698.1">
    <property type="nucleotide sequence ID" value="NZ_BAAAGB010000001.1"/>
</dbReference>
<protein>
    <submittedName>
        <fullName evidence="1">CoA transferase</fullName>
    </submittedName>
</protein>